<evidence type="ECO:0000313" key="1">
    <source>
        <dbReference type="EMBL" id="CAG8714944.1"/>
    </source>
</evidence>
<gene>
    <name evidence="1" type="ORF">ACOLOM_LOCUS10857</name>
</gene>
<dbReference type="EMBL" id="CAJVPT010036567">
    <property type="protein sequence ID" value="CAG8714944.1"/>
    <property type="molecule type" value="Genomic_DNA"/>
</dbReference>
<proteinExistence type="predicted"/>
<dbReference type="Proteomes" id="UP000789525">
    <property type="component" value="Unassembled WGS sequence"/>
</dbReference>
<organism evidence="1 2">
    <name type="scientific">Acaulospora colombiana</name>
    <dbReference type="NCBI Taxonomy" id="27376"/>
    <lineage>
        <taxon>Eukaryota</taxon>
        <taxon>Fungi</taxon>
        <taxon>Fungi incertae sedis</taxon>
        <taxon>Mucoromycota</taxon>
        <taxon>Glomeromycotina</taxon>
        <taxon>Glomeromycetes</taxon>
        <taxon>Diversisporales</taxon>
        <taxon>Acaulosporaceae</taxon>
        <taxon>Acaulospora</taxon>
    </lineage>
</organism>
<reference evidence="1" key="1">
    <citation type="submission" date="2021-06" db="EMBL/GenBank/DDBJ databases">
        <authorList>
            <person name="Kallberg Y."/>
            <person name="Tangrot J."/>
            <person name="Rosling A."/>
        </authorList>
    </citation>
    <scope>NUCLEOTIDE SEQUENCE</scope>
    <source>
        <strain evidence="1">CL356</strain>
    </source>
</reference>
<name>A0ACA9PP12_9GLOM</name>
<evidence type="ECO:0000313" key="2">
    <source>
        <dbReference type="Proteomes" id="UP000789525"/>
    </source>
</evidence>
<accession>A0ACA9PP12</accession>
<protein>
    <submittedName>
        <fullName evidence="1">7157_t:CDS:1</fullName>
    </submittedName>
</protein>
<comment type="caution">
    <text evidence="1">The sequence shown here is derived from an EMBL/GenBank/DDBJ whole genome shotgun (WGS) entry which is preliminary data.</text>
</comment>
<feature type="non-terminal residue" evidence="1">
    <location>
        <position position="43"/>
    </location>
</feature>
<sequence>MARRTNNWLTPARTASTNPCTNLYPTLTPISTSSNRPDGQFEE</sequence>
<keyword evidence="2" id="KW-1185">Reference proteome</keyword>